<name>A0A1H1YVG8_9MICC</name>
<dbReference type="PANTHER" id="PTHR42760">
    <property type="entry name" value="SHORT-CHAIN DEHYDROGENASES/REDUCTASES FAMILY MEMBER"/>
    <property type="match status" value="1"/>
</dbReference>
<keyword evidence="5" id="KW-1185">Reference proteome</keyword>
<accession>A0A1H1YVG8</accession>
<evidence type="ECO:0000256" key="1">
    <source>
        <dbReference type="ARBA" id="ARBA00006484"/>
    </source>
</evidence>
<dbReference type="InterPro" id="IPR036291">
    <property type="entry name" value="NAD(P)-bd_dom_sf"/>
</dbReference>
<dbReference type="Proteomes" id="UP000198751">
    <property type="component" value="Chromosome I"/>
</dbReference>
<protein>
    <submittedName>
        <fullName evidence="4">NAD(P)-dependent dehydrogenase, short-chain alcohol dehydrogenase family</fullName>
    </submittedName>
</protein>
<dbReference type="SUPFAM" id="SSF51735">
    <property type="entry name" value="NAD(P)-binding Rossmann-fold domains"/>
    <property type="match status" value="1"/>
</dbReference>
<dbReference type="NCBIfam" id="NF005559">
    <property type="entry name" value="PRK07231.1"/>
    <property type="match status" value="1"/>
</dbReference>
<sequence length="246" mass="24976">MSRFDGRVAIITGGASGIGRATAVRFAGEGGSVVVADIQDELAAQVAAEIGAAGGHARAFHLDVTSESGWAGVVAFALEEFGRLDVLVNNAGIGDNQAIEDTSLETYAKVVAVTQTSVFLGEKAAAEALKASGNGAVVNVSSMFGIVGGFGTSPAYAAAKGAVRTLTKNTALGWATQGIRVNSVHPGFIDTPILGDTDRKLLTDTTPMARLGRPEDVAAVILFAASDDAAFMTGSELVVDGGYTAR</sequence>
<evidence type="ECO:0000313" key="5">
    <source>
        <dbReference type="Proteomes" id="UP000198751"/>
    </source>
</evidence>
<evidence type="ECO:0000256" key="2">
    <source>
        <dbReference type="ARBA" id="ARBA00023002"/>
    </source>
</evidence>
<dbReference type="Gene3D" id="3.40.50.720">
    <property type="entry name" value="NAD(P)-binding Rossmann-like Domain"/>
    <property type="match status" value="1"/>
</dbReference>
<feature type="domain" description="Ketoreductase" evidence="3">
    <location>
        <begin position="7"/>
        <end position="185"/>
    </location>
</feature>
<dbReference type="AlphaFoldDB" id="A0A1H1YVG8"/>
<dbReference type="OrthoDB" id="517007at2"/>
<proteinExistence type="inferred from homology"/>
<dbReference type="EMBL" id="LT629779">
    <property type="protein sequence ID" value="SDT25362.1"/>
    <property type="molecule type" value="Genomic_DNA"/>
</dbReference>
<dbReference type="InterPro" id="IPR002347">
    <property type="entry name" value="SDR_fam"/>
</dbReference>
<evidence type="ECO:0000313" key="4">
    <source>
        <dbReference type="EMBL" id="SDT25362.1"/>
    </source>
</evidence>
<dbReference type="FunFam" id="3.40.50.720:FF:000084">
    <property type="entry name" value="Short-chain dehydrogenase reductase"/>
    <property type="match status" value="1"/>
</dbReference>
<keyword evidence="2" id="KW-0560">Oxidoreductase</keyword>
<dbReference type="RefSeq" id="WP_091719934.1">
    <property type="nucleotide sequence ID" value="NZ_CAUQLD010000002.1"/>
</dbReference>
<evidence type="ECO:0000259" key="3">
    <source>
        <dbReference type="SMART" id="SM00822"/>
    </source>
</evidence>
<dbReference type="GO" id="GO:0016616">
    <property type="term" value="F:oxidoreductase activity, acting on the CH-OH group of donors, NAD or NADP as acceptor"/>
    <property type="evidence" value="ECO:0007669"/>
    <property type="project" value="UniProtKB-ARBA"/>
</dbReference>
<comment type="similarity">
    <text evidence="1">Belongs to the short-chain dehydrogenases/reductases (SDR) family.</text>
</comment>
<gene>
    <name evidence="4" type="ORF">SAMN04489743_2174</name>
</gene>
<dbReference type="Pfam" id="PF13561">
    <property type="entry name" value="adh_short_C2"/>
    <property type="match status" value="1"/>
</dbReference>
<dbReference type="SMART" id="SM00822">
    <property type="entry name" value="PKS_KR"/>
    <property type="match status" value="1"/>
</dbReference>
<dbReference type="PRINTS" id="PR00080">
    <property type="entry name" value="SDRFAMILY"/>
</dbReference>
<dbReference type="InterPro" id="IPR057326">
    <property type="entry name" value="KR_dom"/>
</dbReference>
<organism evidence="4 5">
    <name type="scientific">Pseudarthrobacter equi</name>
    <dbReference type="NCBI Taxonomy" id="728066"/>
    <lineage>
        <taxon>Bacteria</taxon>
        <taxon>Bacillati</taxon>
        <taxon>Actinomycetota</taxon>
        <taxon>Actinomycetes</taxon>
        <taxon>Micrococcales</taxon>
        <taxon>Micrococcaceae</taxon>
        <taxon>Pseudarthrobacter</taxon>
    </lineage>
</organism>
<reference evidence="5" key="1">
    <citation type="submission" date="2016-10" db="EMBL/GenBank/DDBJ databases">
        <authorList>
            <person name="Varghese N."/>
            <person name="Submissions S."/>
        </authorList>
    </citation>
    <scope>NUCLEOTIDE SEQUENCE [LARGE SCALE GENOMIC DNA]</scope>
    <source>
        <strain evidence="5">IMMIB L-1606</strain>
    </source>
</reference>
<dbReference type="PRINTS" id="PR00081">
    <property type="entry name" value="GDHRDH"/>
</dbReference>